<dbReference type="PANTHER" id="PTHR41252">
    <property type="entry name" value="BLR2505 PROTEIN"/>
    <property type="match status" value="1"/>
</dbReference>
<accession>A0ABP9PXI4</accession>
<evidence type="ECO:0000313" key="3">
    <source>
        <dbReference type="Proteomes" id="UP001428817"/>
    </source>
</evidence>
<proteinExistence type="predicted"/>
<gene>
    <name evidence="2" type="ORF">GCM10023321_22970</name>
</gene>
<keyword evidence="3" id="KW-1185">Reference proteome</keyword>
<dbReference type="Pfam" id="PF12680">
    <property type="entry name" value="SnoaL_2"/>
    <property type="match status" value="1"/>
</dbReference>
<dbReference type="Proteomes" id="UP001428817">
    <property type="component" value="Unassembled WGS sequence"/>
</dbReference>
<organism evidence="2 3">
    <name type="scientific">Pseudonocardia eucalypti</name>
    <dbReference type="NCBI Taxonomy" id="648755"/>
    <lineage>
        <taxon>Bacteria</taxon>
        <taxon>Bacillati</taxon>
        <taxon>Actinomycetota</taxon>
        <taxon>Actinomycetes</taxon>
        <taxon>Pseudonocardiales</taxon>
        <taxon>Pseudonocardiaceae</taxon>
        <taxon>Pseudonocardia</taxon>
    </lineage>
</organism>
<dbReference type="PANTHER" id="PTHR41252:SF1">
    <property type="entry name" value="BLR2505 PROTEIN"/>
    <property type="match status" value="1"/>
</dbReference>
<protein>
    <submittedName>
        <fullName evidence="2">Nuclear transport factor 2 family protein</fullName>
    </submittedName>
</protein>
<feature type="domain" description="SnoaL-like" evidence="1">
    <location>
        <begin position="15"/>
        <end position="117"/>
    </location>
</feature>
<name>A0ABP9PXI4_9PSEU</name>
<dbReference type="SUPFAM" id="SSF54427">
    <property type="entry name" value="NTF2-like"/>
    <property type="match status" value="1"/>
</dbReference>
<dbReference type="EMBL" id="BAABJP010000008">
    <property type="protein sequence ID" value="GAA5153130.1"/>
    <property type="molecule type" value="Genomic_DNA"/>
</dbReference>
<dbReference type="RefSeq" id="WP_185061892.1">
    <property type="nucleotide sequence ID" value="NZ_BAABJP010000008.1"/>
</dbReference>
<reference evidence="3" key="1">
    <citation type="journal article" date="2019" name="Int. J. Syst. Evol. Microbiol.">
        <title>The Global Catalogue of Microorganisms (GCM) 10K type strain sequencing project: providing services to taxonomists for standard genome sequencing and annotation.</title>
        <authorList>
            <consortium name="The Broad Institute Genomics Platform"/>
            <consortium name="The Broad Institute Genome Sequencing Center for Infectious Disease"/>
            <person name="Wu L."/>
            <person name="Ma J."/>
        </authorList>
    </citation>
    <scope>NUCLEOTIDE SEQUENCE [LARGE SCALE GENOMIC DNA]</scope>
    <source>
        <strain evidence="3">JCM 18303</strain>
    </source>
</reference>
<evidence type="ECO:0000313" key="2">
    <source>
        <dbReference type="EMBL" id="GAA5153130.1"/>
    </source>
</evidence>
<comment type="caution">
    <text evidence="2">The sequence shown here is derived from an EMBL/GenBank/DDBJ whole genome shotgun (WGS) entry which is preliminary data.</text>
</comment>
<dbReference type="InterPro" id="IPR032710">
    <property type="entry name" value="NTF2-like_dom_sf"/>
</dbReference>
<dbReference type="InterPro" id="IPR037401">
    <property type="entry name" value="SnoaL-like"/>
</dbReference>
<evidence type="ECO:0000259" key="1">
    <source>
        <dbReference type="Pfam" id="PF12680"/>
    </source>
</evidence>
<sequence length="134" mass="14838">MTSATDLTERNRAVVRGLYDAAISGDLPGALEVLADDIVVHEPEFLPYGGVYRGKQEFAELFGKIAQFLDLSRVTVHYYVADGERVIAVLGIPDLGTGELTHFAEQSTVRDGRIAEMRLFYYDPQSMIDAPKLD</sequence>
<dbReference type="Gene3D" id="3.10.450.50">
    <property type="match status" value="1"/>
</dbReference>